<gene>
    <name evidence="8" type="ORF">BD310DRAFT_950807</name>
</gene>
<feature type="region of interest" description="Disordered" evidence="6">
    <location>
        <begin position="101"/>
        <end position="149"/>
    </location>
</feature>
<dbReference type="InterPro" id="IPR001138">
    <property type="entry name" value="Zn2Cys6_DnaBD"/>
</dbReference>
<evidence type="ECO:0000256" key="1">
    <source>
        <dbReference type="ARBA" id="ARBA00004123"/>
    </source>
</evidence>
<keyword evidence="5" id="KW-0539">Nucleus</keyword>
<evidence type="ECO:0000259" key="7">
    <source>
        <dbReference type="PROSITE" id="PS50048"/>
    </source>
</evidence>
<keyword evidence="2" id="KW-0479">Metal-binding</keyword>
<dbReference type="PANTHER" id="PTHR47338:SF5">
    <property type="entry name" value="ZN(II)2CYS6 TRANSCRIPTION FACTOR (EUROFUNG)"/>
    <property type="match status" value="1"/>
</dbReference>
<sequence>MAAEFPLPFPAQPDCPQSEGSASTSEYDPQGASALFYALFQQSDSLHRSHRSPTSLASADAATRSSSWVAPTVSRSISAESSSLAGALHLHNLSFDAAVERQAESSQDAYQPSAAEVPEPGGKTSDEFHSADPTSKKKGGQILADKPLTSLGKPRERIYLACVQCRTRKVRCDGAKPECANCIKRADPVAGHCSYDPAPRRRGKDRTPGSRRLAPLQPKKTRTTRSRVEEEERRKKALATQAAKAAHSETHSALARAQTAHAVQDLSSSWPSYATPSIVPEVQRRTNNAGLTERASATSYFATLPSFPQPHRASSGPVVPQNPTEPTYIHFNPDPIEPRDPVLLYAPLEAFELARRIEEDPDDSQTSVTVWTPPGVRFTRETWWDALLAHYADVPIGRSMTADMRDTTMQVVFADLRFLFQNSLHWFAFVNIPRFFASLWDPYHRQAVQPSLICSALALSTFFQSSDLERGAKGREKALQLVDQAHAMFDASLSSGWIDVGLVQAAWLLAMFEIQAHPRAATSRTRSAFKTLDSLIQSLSLTTLDMADPRTSTFAPGQVPVVTATATLPISINPPPMALDNRAPALAPPAVYHPRQGFVPGYSHAHSQLLSVDDSQWQCGCSSYCLGSNWPQSVELAPAWTCMPMWPDGTSEGEVQKEECRRIVWSTVMLTVSHSTKTTAGTDQEPQHLWIKDPANYALLFPGESLVPMGMNTIPFSKESVWALYMRVLFLWHSALRQRGNLTLSDADRAAYAMGAWLELDNVEACLDRHSCGLQSGFMMQMREVLFNTRMVVSNEFRRYIPEATIVDGSLFYREKAQRWMKYMLGSAQQFSQSFKSPGTQPNSNSRRCFLMYWFMSQIMRGLSLWYADRTLFIALEVAKAFAPCVEFMMMIWPCPGEIIAFGFLCTSGVDMRGKSTRSAQGKRAIGKLS</sequence>
<evidence type="ECO:0000256" key="4">
    <source>
        <dbReference type="ARBA" id="ARBA00023163"/>
    </source>
</evidence>
<feature type="region of interest" description="Disordered" evidence="6">
    <location>
        <begin position="47"/>
        <end position="70"/>
    </location>
</feature>
<evidence type="ECO:0000256" key="2">
    <source>
        <dbReference type="ARBA" id="ARBA00022723"/>
    </source>
</evidence>
<evidence type="ECO:0000313" key="9">
    <source>
        <dbReference type="Proteomes" id="UP000292082"/>
    </source>
</evidence>
<protein>
    <recommendedName>
        <fullName evidence="7">Zn(2)-C6 fungal-type domain-containing protein</fullName>
    </recommendedName>
</protein>
<evidence type="ECO:0000256" key="6">
    <source>
        <dbReference type="SAM" id="MobiDB-lite"/>
    </source>
</evidence>
<dbReference type="GO" id="GO:0008270">
    <property type="term" value="F:zinc ion binding"/>
    <property type="evidence" value="ECO:0007669"/>
    <property type="project" value="InterPro"/>
</dbReference>
<dbReference type="InterPro" id="IPR036864">
    <property type="entry name" value="Zn2-C6_fun-type_DNA-bd_sf"/>
</dbReference>
<dbReference type="AlphaFoldDB" id="A0A4V2K7A6"/>
<dbReference type="CDD" id="cd12148">
    <property type="entry name" value="fungal_TF_MHR"/>
    <property type="match status" value="1"/>
</dbReference>
<evidence type="ECO:0000256" key="3">
    <source>
        <dbReference type="ARBA" id="ARBA00023015"/>
    </source>
</evidence>
<dbReference type="GO" id="GO:0005634">
    <property type="term" value="C:nucleus"/>
    <property type="evidence" value="ECO:0007669"/>
    <property type="project" value="UniProtKB-SubCell"/>
</dbReference>
<dbReference type="PROSITE" id="PS50048">
    <property type="entry name" value="ZN2_CY6_FUNGAL_2"/>
    <property type="match status" value="1"/>
</dbReference>
<feature type="compositionally biased region" description="Polar residues" evidence="6">
    <location>
        <begin position="52"/>
        <end position="69"/>
    </location>
</feature>
<organism evidence="8 9">
    <name type="scientific">Dichomitus squalens</name>
    <dbReference type="NCBI Taxonomy" id="114155"/>
    <lineage>
        <taxon>Eukaryota</taxon>
        <taxon>Fungi</taxon>
        <taxon>Dikarya</taxon>
        <taxon>Basidiomycota</taxon>
        <taxon>Agaricomycotina</taxon>
        <taxon>Agaricomycetes</taxon>
        <taxon>Polyporales</taxon>
        <taxon>Polyporaceae</taxon>
        <taxon>Dichomitus</taxon>
    </lineage>
</organism>
<dbReference type="CDD" id="cd00067">
    <property type="entry name" value="GAL4"/>
    <property type="match status" value="1"/>
</dbReference>
<keyword evidence="4" id="KW-0804">Transcription</keyword>
<evidence type="ECO:0000313" key="8">
    <source>
        <dbReference type="EMBL" id="TBU55338.1"/>
    </source>
</evidence>
<feature type="compositionally biased region" description="Polar residues" evidence="6">
    <location>
        <begin position="18"/>
        <end position="27"/>
    </location>
</feature>
<accession>A0A4V2K7A6</accession>
<keyword evidence="9" id="KW-1185">Reference proteome</keyword>
<dbReference type="GO" id="GO:0000981">
    <property type="term" value="F:DNA-binding transcription factor activity, RNA polymerase II-specific"/>
    <property type="evidence" value="ECO:0007669"/>
    <property type="project" value="InterPro"/>
</dbReference>
<reference evidence="8 9" key="1">
    <citation type="submission" date="2019-01" db="EMBL/GenBank/DDBJ databases">
        <title>Draft genome sequences of three monokaryotic isolates of the white-rot basidiomycete fungus Dichomitus squalens.</title>
        <authorList>
            <consortium name="DOE Joint Genome Institute"/>
            <person name="Lopez S.C."/>
            <person name="Andreopoulos B."/>
            <person name="Pangilinan J."/>
            <person name="Lipzen A."/>
            <person name="Riley R."/>
            <person name="Ahrendt S."/>
            <person name="Ng V."/>
            <person name="Barry K."/>
            <person name="Daum C."/>
            <person name="Grigoriev I.V."/>
            <person name="Hilden K.S."/>
            <person name="Makela M.R."/>
            <person name="de Vries R.P."/>
        </authorList>
    </citation>
    <scope>NUCLEOTIDE SEQUENCE [LARGE SCALE GENOMIC DNA]</scope>
    <source>
        <strain evidence="8 9">CBS 464.89</strain>
    </source>
</reference>
<dbReference type="SMART" id="SM00066">
    <property type="entry name" value="GAL4"/>
    <property type="match status" value="1"/>
</dbReference>
<keyword evidence="3" id="KW-0805">Transcription regulation</keyword>
<dbReference type="PANTHER" id="PTHR47338">
    <property type="entry name" value="ZN(II)2CYS6 TRANSCRIPTION FACTOR (EUROFUNG)-RELATED"/>
    <property type="match status" value="1"/>
</dbReference>
<feature type="region of interest" description="Disordered" evidence="6">
    <location>
        <begin position="1"/>
        <end position="28"/>
    </location>
</feature>
<comment type="subcellular location">
    <subcellularLocation>
        <location evidence="1">Nucleus</location>
    </subcellularLocation>
</comment>
<dbReference type="Proteomes" id="UP000292082">
    <property type="component" value="Unassembled WGS sequence"/>
</dbReference>
<feature type="domain" description="Zn(2)-C6 fungal-type" evidence="7">
    <location>
        <begin position="161"/>
        <end position="195"/>
    </location>
</feature>
<evidence type="ECO:0000256" key="5">
    <source>
        <dbReference type="ARBA" id="ARBA00023242"/>
    </source>
</evidence>
<feature type="region of interest" description="Disordered" evidence="6">
    <location>
        <begin position="194"/>
        <end position="235"/>
    </location>
</feature>
<dbReference type="EMBL" id="ML145170">
    <property type="protein sequence ID" value="TBU55338.1"/>
    <property type="molecule type" value="Genomic_DNA"/>
</dbReference>
<dbReference type="Pfam" id="PF00172">
    <property type="entry name" value="Zn_clus"/>
    <property type="match status" value="1"/>
</dbReference>
<dbReference type="InterPro" id="IPR050815">
    <property type="entry name" value="TF_fung"/>
</dbReference>
<dbReference type="SUPFAM" id="SSF57701">
    <property type="entry name" value="Zn2/Cys6 DNA-binding domain"/>
    <property type="match status" value="1"/>
</dbReference>
<name>A0A4V2K7A6_9APHY</name>
<dbReference type="Gene3D" id="4.10.240.10">
    <property type="entry name" value="Zn(2)-C6 fungal-type DNA-binding domain"/>
    <property type="match status" value="1"/>
</dbReference>
<proteinExistence type="predicted"/>